<evidence type="ECO:0000256" key="2">
    <source>
        <dbReference type="SAM" id="SignalP"/>
    </source>
</evidence>
<feature type="region of interest" description="Disordered" evidence="1">
    <location>
        <begin position="151"/>
        <end position="205"/>
    </location>
</feature>
<comment type="caution">
    <text evidence="3">The sequence shown here is derived from an EMBL/GenBank/DDBJ whole genome shotgun (WGS) entry which is preliminary data.</text>
</comment>
<evidence type="ECO:0000313" key="3">
    <source>
        <dbReference type="EMBL" id="KAJ7221512.1"/>
    </source>
</evidence>
<name>A0AAD6VVD2_9AGAR</name>
<organism evidence="3 4">
    <name type="scientific">Mycena pura</name>
    <dbReference type="NCBI Taxonomy" id="153505"/>
    <lineage>
        <taxon>Eukaryota</taxon>
        <taxon>Fungi</taxon>
        <taxon>Dikarya</taxon>
        <taxon>Basidiomycota</taxon>
        <taxon>Agaricomycotina</taxon>
        <taxon>Agaricomycetes</taxon>
        <taxon>Agaricomycetidae</taxon>
        <taxon>Agaricales</taxon>
        <taxon>Marasmiineae</taxon>
        <taxon>Mycenaceae</taxon>
        <taxon>Mycena</taxon>
    </lineage>
</organism>
<evidence type="ECO:0000313" key="4">
    <source>
        <dbReference type="Proteomes" id="UP001219525"/>
    </source>
</evidence>
<accession>A0AAD6VVD2</accession>
<protein>
    <submittedName>
        <fullName evidence="3">Uncharacterized protein</fullName>
    </submittedName>
</protein>
<dbReference type="Proteomes" id="UP001219525">
    <property type="component" value="Unassembled WGS sequence"/>
</dbReference>
<feature type="signal peptide" evidence="2">
    <location>
        <begin position="1"/>
        <end position="28"/>
    </location>
</feature>
<evidence type="ECO:0000256" key="1">
    <source>
        <dbReference type="SAM" id="MobiDB-lite"/>
    </source>
</evidence>
<keyword evidence="2" id="KW-0732">Signal</keyword>
<keyword evidence="4" id="KW-1185">Reference proteome</keyword>
<proteinExistence type="predicted"/>
<feature type="compositionally biased region" description="Low complexity" evidence="1">
    <location>
        <begin position="151"/>
        <end position="167"/>
    </location>
</feature>
<sequence>MSSSTSASILRLRLALVPVVCCLALVTGRAITATSPDASLSTETLPASLLGRPYTRHTGVSDPTTFRLLQRTSSFPAPLGRVARFQAAQLRDTTPSVYERSGSGAGGSEKQSQAHGIKPEILLSHQQLNPPVSTTSSLTVAPSMTLAISPTISSSVSTPGPTTTPHKSSSHVSKKSKSKTTKKAKSGSKYEHGGHKAKVVHVSQE</sequence>
<feature type="chain" id="PRO_5042084186" evidence="2">
    <location>
        <begin position="29"/>
        <end position="205"/>
    </location>
</feature>
<dbReference type="AlphaFoldDB" id="A0AAD6VVD2"/>
<gene>
    <name evidence="3" type="ORF">GGX14DRAFT_388671</name>
</gene>
<feature type="compositionally biased region" description="Basic residues" evidence="1">
    <location>
        <begin position="168"/>
        <end position="186"/>
    </location>
</feature>
<dbReference type="EMBL" id="JARJCW010000008">
    <property type="protein sequence ID" value="KAJ7221512.1"/>
    <property type="molecule type" value="Genomic_DNA"/>
</dbReference>
<feature type="region of interest" description="Disordered" evidence="1">
    <location>
        <begin position="92"/>
        <end position="115"/>
    </location>
</feature>
<reference evidence="3" key="1">
    <citation type="submission" date="2023-03" db="EMBL/GenBank/DDBJ databases">
        <title>Massive genome expansion in bonnet fungi (Mycena s.s.) driven by repeated elements and novel gene families across ecological guilds.</title>
        <authorList>
            <consortium name="Lawrence Berkeley National Laboratory"/>
            <person name="Harder C.B."/>
            <person name="Miyauchi S."/>
            <person name="Viragh M."/>
            <person name="Kuo A."/>
            <person name="Thoen E."/>
            <person name="Andreopoulos B."/>
            <person name="Lu D."/>
            <person name="Skrede I."/>
            <person name="Drula E."/>
            <person name="Henrissat B."/>
            <person name="Morin E."/>
            <person name="Kohler A."/>
            <person name="Barry K."/>
            <person name="LaButti K."/>
            <person name="Morin E."/>
            <person name="Salamov A."/>
            <person name="Lipzen A."/>
            <person name="Mereny Z."/>
            <person name="Hegedus B."/>
            <person name="Baldrian P."/>
            <person name="Stursova M."/>
            <person name="Weitz H."/>
            <person name="Taylor A."/>
            <person name="Grigoriev I.V."/>
            <person name="Nagy L.G."/>
            <person name="Martin F."/>
            <person name="Kauserud H."/>
        </authorList>
    </citation>
    <scope>NUCLEOTIDE SEQUENCE</scope>
    <source>
        <strain evidence="3">9144</strain>
    </source>
</reference>